<evidence type="ECO:0000256" key="2">
    <source>
        <dbReference type="ARBA" id="ARBA00004691"/>
    </source>
</evidence>
<proteinExistence type="inferred from homology"/>
<reference evidence="15" key="1">
    <citation type="submission" date="2016-01" db="EMBL/GenBank/DDBJ databases">
        <title>Draft genome of Chromobacterium sp. F49.</title>
        <authorList>
            <person name="Hong K.W."/>
        </authorList>
    </citation>
    <scope>NUCLEOTIDE SEQUENCE [LARGE SCALE GENOMIC DNA]</scope>
    <source>
        <strain evidence="15">CN10</strain>
    </source>
</reference>
<dbReference type="STRING" id="1452487.AVW16_13055"/>
<dbReference type="InterPro" id="IPR036100">
    <property type="entry name" value="QueA_sf"/>
</dbReference>
<dbReference type="PANTHER" id="PTHR30307:SF0">
    <property type="entry name" value="S-ADENOSYLMETHIONINE:TRNA RIBOSYLTRANSFERASE-ISOMERASE"/>
    <property type="match status" value="1"/>
</dbReference>
<dbReference type="Gene3D" id="3.40.1780.10">
    <property type="entry name" value="QueA-like"/>
    <property type="match status" value="1"/>
</dbReference>
<evidence type="ECO:0000256" key="7">
    <source>
        <dbReference type="ARBA" id="ARBA00022785"/>
    </source>
</evidence>
<dbReference type="PANTHER" id="PTHR30307">
    <property type="entry name" value="S-ADENOSYLMETHIONINE:TRNA RIBOSYLTRANSFERASE-ISOMERASE"/>
    <property type="match status" value="1"/>
</dbReference>
<comment type="similarity">
    <text evidence="9 13">Belongs to the QueA family.</text>
</comment>
<keyword evidence="4 13" id="KW-0963">Cytoplasm</keyword>
<dbReference type="InterPro" id="IPR042119">
    <property type="entry name" value="QueA_dom2"/>
</dbReference>
<dbReference type="SUPFAM" id="SSF111337">
    <property type="entry name" value="QueA-like"/>
    <property type="match status" value="1"/>
</dbReference>
<keyword evidence="14" id="KW-0413">Isomerase</keyword>
<sequence>MQLSDFDYHLPEHLIAQHPPAERGASRLLLVDGPRLEDSVFASFAEQVSAGDVLVFNDTRVIKARLFGEKASGGKVEALVERVLDEHTVLAHVRASKSPKPGGRIVFAERWEAEMVERVGELFKLRFLAADNVFDILDASGKLPLPPYIERDTDADDDARYQTVYAREQGAVAAPTAGLHFTDAMLAELEARGVTLAYVTLHVGAGTFQPVRVDNIAEHKMHSEIYEIPAATVEAIASAKAQGGRVTAVGTTSMRALESAARGGSLAAGRGETDIFITPGFRFQVVDRLLTNFHLPKSTLMMLVSAFAGYEHIRAAYAHAVEREYRFFSYGDAMLLEREKDTQA</sequence>
<comment type="subcellular location">
    <subcellularLocation>
        <location evidence="1 13">Cytoplasm</location>
    </subcellularLocation>
</comment>
<name>A0A163C4P9_9NEIS</name>
<keyword evidence="7 13" id="KW-0671">Queuosine biosynthesis</keyword>
<dbReference type="AlphaFoldDB" id="A0A163C4P9"/>
<evidence type="ECO:0000256" key="9">
    <source>
        <dbReference type="ARBA" id="ARBA00061210"/>
    </source>
</evidence>
<keyword evidence="5 13" id="KW-0808">Transferase</keyword>
<evidence type="ECO:0000256" key="8">
    <source>
        <dbReference type="ARBA" id="ARBA00052751"/>
    </source>
</evidence>
<dbReference type="GO" id="GO:0051075">
    <property type="term" value="F:S-adenosylmethionine:tRNA ribosyltransferase-isomerase activity"/>
    <property type="evidence" value="ECO:0007669"/>
    <property type="project" value="UniProtKB-EC"/>
</dbReference>
<dbReference type="GO" id="GO:0005737">
    <property type="term" value="C:cytoplasm"/>
    <property type="evidence" value="ECO:0007669"/>
    <property type="project" value="UniProtKB-SubCell"/>
</dbReference>
<evidence type="ECO:0000313" key="14">
    <source>
        <dbReference type="EMBL" id="KZE30055.1"/>
    </source>
</evidence>
<evidence type="ECO:0000256" key="1">
    <source>
        <dbReference type="ARBA" id="ARBA00004496"/>
    </source>
</evidence>
<evidence type="ECO:0000313" key="15">
    <source>
        <dbReference type="Proteomes" id="UP000076625"/>
    </source>
</evidence>
<dbReference type="HAMAP" id="MF_00113">
    <property type="entry name" value="QueA"/>
    <property type="match status" value="1"/>
</dbReference>
<accession>A0A163C4P9</accession>
<protein>
    <recommendedName>
        <fullName evidence="11 13">S-adenosylmethionine:tRNA ribosyltransferase-isomerase</fullName>
        <ecNumber evidence="10 13">2.4.99.17</ecNumber>
    </recommendedName>
    <alternativeName>
        <fullName evidence="12 13">Queuosine biosynthesis protein QueA</fullName>
    </alternativeName>
</protein>
<dbReference type="InterPro" id="IPR003699">
    <property type="entry name" value="QueA"/>
</dbReference>
<dbReference type="NCBIfam" id="NF001140">
    <property type="entry name" value="PRK00147.1"/>
    <property type="match status" value="1"/>
</dbReference>
<dbReference type="EC" id="2.4.99.17" evidence="10 13"/>
<dbReference type="RefSeq" id="WP_066613443.1">
    <property type="nucleotide sequence ID" value="NZ_LQQU01000030.1"/>
</dbReference>
<evidence type="ECO:0000256" key="11">
    <source>
        <dbReference type="ARBA" id="ARBA00069325"/>
    </source>
</evidence>
<gene>
    <name evidence="13" type="primary">queA</name>
    <name evidence="14" type="ORF">AVW16_13055</name>
</gene>
<comment type="pathway">
    <text evidence="2 13">tRNA modification; tRNA-queuosine biosynthesis.</text>
</comment>
<evidence type="ECO:0000256" key="12">
    <source>
        <dbReference type="ARBA" id="ARBA00076160"/>
    </source>
</evidence>
<evidence type="ECO:0000256" key="4">
    <source>
        <dbReference type="ARBA" id="ARBA00022490"/>
    </source>
</evidence>
<keyword evidence="15" id="KW-1185">Reference proteome</keyword>
<dbReference type="FunFam" id="3.40.1780.10:FF:000001">
    <property type="entry name" value="S-adenosylmethionine:tRNA ribosyltransferase-isomerase"/>
    <property type="match status" value="1"/>
</dbReference>
<evidence type="ECO:0000256" key="5">
    <source>
        <dbReference type="ARBA" id="ARBA00022679"/>
    </source>
</evidence>
<dbReference type="Gene3D" id="2.40.10.240">
    <property type="entry name" value="QueA-like"/>
    <property type="match status" value="1"/>
</dbReference>
<comment type="catalytic activity">
    <reaction evidence="8 13">
        <text>7-aminomethyl-7-carbaguanosine(34) in tRNA + S-adenosyl-L-methionine = epoxyqueuosine(34) in tRNA + adenine + L-methionine + 2 H(+)</text>
        <dbReference type="Rhea" id="RHEA:32155"/>
        <dbReference type="Rhea" id="RHEA-COMP:10342"/>
        <dbReference type="Rhea" id="RHEA-COMP:18582"/>
        <dbReference type="ChEBI" id="CHEBI:15378"/>
        <dbReference type="ChEBI" id="CHEBI:16708"/>
        <dbReference type="ChEBI" id="CHEBI:57844"/>
        <dbReference type="ChEBI" id="CHEBI:59789"/>
        <dbReference type="ChEBI" id="CHEBI:82833"/>
        <dbReference type="ChEBI" id="CHEBI:194443"/>
        <dbReference type="EC" id="2.4.99.17"/>
    </reaction>
</comment>
<evidence type="ECO:0000256" key="3">
    <source>
        <dbReference type="ARBA" id="ARBA00011245"/>
    </source>
</evidence>
<dbReference type="EMBL" id="LQQU01000030">
    <property type="protein sequence ID" value="KZE30055.1"/>
    <property type="molecule type" value="Genomic_DNA"/>
</dbReference>
<dbReference type="NCBIfam" id="TIGR00113">
    <property type="entry name" value="queA"/>
    <property type="match status" value="1"/>
</dbReference>
<comment type="caution">
    <text evidence="14">The sequence shown here is derived from an EMBL/GenBank/DDBJ whole genome shotgun (WGS) entry which is preliminary data.</text>
</comment>
<evidence type="ECO:0000256" key="6">
    <source>
        <dbReference type="ARBA" id="ARBA00022691"/>
    </source>
</evidence>
<dbReference type="Pfam" id="PF02547">
    <property type="entry name" value="Queuosine_synth"/>
    <property type="match status" value="1"/>
</dbReference>
<organism evidence="14 15">
    <name type="scientific">Crenobacter luteus</name>
    <dbReference type="NCBI Taxonomy" id="1452487"/>
    <lineage>
        <taxon>Bacteria</taxon>
        <taxon>Pseudomonadati</taxon>
        <taxon>Pseudomonadota</taxon>
        <taxon>Betaproteobacteria</taxon>
        <taxon>Neisseriales</taxon>
        <taxon>Neisseriaceae</taxon>
        <taxon>Crenobacter</taxon>
    </lineage>
</organism>
<comment type="subunit">
    <text evidence="3 13">Monomer.</text>
</comment>
<comment type="function">
    <text evidence="13">Transfers and isomerizes the ribose moiety from AdoMet to the 7-aminomethyl group of 7-deazaguanine (preQ1-tRNA) to give epoxyqueuosine (oQ-tRNA).</text>
</comment>
<dbReference type="OrthoDB" id="9805933at2"/>
<keyword evidence="6 13" id="KW-0949">S-adenosyl-L-methionine</keyword>
<dbReference type="UniPathway" id="UPA00392"/>
<evidence type="ECO:0000256" key="13">
    <source>
        <dbReference type="HAMAP-Rule" id="MF_00113"/>
    </source>
</evidence>
<dbReference type="GO" id="GO:0008616">
    <property type="term" value="P:tRNA queuosine(34) biosynthetic process"/>
    <property type="evidence" value="ECO:0007669"/>
    <property type="project" value="UniProtKB-UniRule"/>
</dbReference>
<evidence type="ECO:0000256" key="10">
    <source>
        <dbReference type="ARBA" id="ARBA00066503"/>
    </source>
</evidence>
<dbReference type="Proteomes" id="UP000076625">
    <property type="component" value="Unassembled WGS sequence"/>
</dbReference>
<dbReference type="InterPro" id="IPR042118">
    <property type="entry name" value="QueA_dom1"/>
</dbReference>